<name>A0A9X3N0Z9_9ACTN</name>
<feature type="domain" description="Pepco" evidence="1">
    <location>
        <begin position="29"/>
        <end position="101"/>
    </location>
</feature>
<reference evidence="2" key="1">
    <citation type="submission" date="2022-10" db="EMBL/GenBank/DDBJ databases">
        <title>The WGS of Solirubrobacter ginsenosidimutans DSM 21036.</title>
        <authorList>
            <person name="Jiang Z."/>
        </authorList>
    </citation>
    <scope>NUCLEOTIDE SEQUENCE</scope>
    <source>
        <strain evidence="2">DSM 21036</strain>
    </source>
</reference>
<protein>
    <recommendedName>
        <fullName evidence="1">Pepco domain-containing protein</fullName>
    </recommendedName>
</protein>
<proteinExistence type="predicted"/>
<organism evidence="2 3">
    <name type="scientific">Solirubrobacter ginsenosidimutans</name>
    <dbReference type="NCBI Taxonomy" id="490573"/>
    <lineage>
        <taxon>Bacteria</taxon>
        <taxon>Bacillati</taxon>
        <taxon>Actinomycetota</taxon>
        <taxon>Thermoleophilia</taxon>
        <taxon>Solirubrobacterales</taxon>
        <taxon>Solirubrobacteraceae</taxon>
        <taxon>Solirubrobacter</taxon>
    </lineage>
</organism>
<keyword evidence="3" id="KW-1185">Reference proteome</keyword>
<dbReference type="EMBL" id="JAPDOD010000045">
    <property type="protein sequence ID" value="MDA0165326.1"/>
    <property type="molecule type" value="Genomic_DNA"/>
</dbReference>
<sequence>MQTDESTSFIVVTTESTDGMRGEPVRKVVEKAMSVETLKSSLDRFLGSLRDLVEHQTPRQGAFVLDEITFSAEIGAEGEFKLLGSGVTVSSTSSIDFVMRRRA</sequence>
<dbReference type="InterPro" id="IPR056947">
    <property type="entry name" value="Pepco_dom"/>
</dbReference>
<dbReference type="RefSeq" id="WP_270044583.1">
    <property type="nucleotide sequence ID" value="NZ_JAPDOD010000045.1"/>
</dbReference>
<evidence type="ECO:0000313" key="3">
    <source>
        <dbReference type="Proteomes" id="UP001149140"/>
    </source>
</evidence>
<evidence type="ECO:0000313" key="2">
    <source>
        <dbReference type="EMBL" id="MDA0165326.1"/>
    </source>
</evidence>
<gene>
    <name evidence="2" type="ORF">OM076_33970</name>
</gene>
<dbReference type="AlphaFoldDB" id="A0A9X3N0Z9"/>
<dbReference type="Proteomes" id="UP001149140">
    <property type="component" value="Unassembled WGS sequence"/>
</dbReference>
<evidence type="ECO:0000259" key="1">
    <source>
        <dbReference type="Pfam" id="PF24393"/>
    </source>
</evidence>
<accession>A0A9X3N0Z9</accession>
<dbReference type="Pfam" id="PF24393">
    <property type="entry name" value="Pepco"/>
    <property type="match status" value="1"/>
</dbReference>
<comment type="caution">
    <text evidence="2">The sequence shown here is derived from an EMBL/GenBank/DDBJ whole genome shotgun (WGS) entry which is preliminary data.</text>
</comment>